<dbReference type="Proteomes" id="UP000204391">
    <property type="component" value="Chromosome"/>
</dbReference>
<accession>A0A221MEG1</accession>
<sequence>MLQKEKVSVVVPIYKVEKYIHRCVDSILNQTYPNIEVILVDDGSPDNCGIIADHYGKLDDRVKVLHKKNGGLSDARNHGMKHVTGEFTVFVDSDDWLENKMIENMVNSSYTYKADIVQSAFYYAYDQKLLIDNRHQKKNESFALLDNKTLMYELVINERVKNFAWGKLYKTEMIQDIQFEQGVLFEDVLWAHQVMKKVNRFVLLDKPMYNYFQREDSIVATYIPRNLDIIKGLKERHRFIEEFYEELIDESYKVILKTCLIHYNLLLINRGQDKGGMYRGEIQSYIQTNYIALKEAANGDKQLSNQLQLFMLHPYFNVFFLGLRKGLRKSRILSQPVGLERVKQYD</sequence>
<dbReference type="KEGG" id="vne:CFK40_13670"/>
<dbReference type="Pfam" id="PF00535">
    <property type="entry name" value="Glycos_transf_2"/>
    <property type="match status" value="1"/>
</dbReference>
<dbReference type="EMBL" id="CP022437">
    <property type="protein sequence ID" value="ASN05990.1"/>
    <property type="molecule type" value="Genomic_DNA"/>
</dbReference>
<evidence type="ECO:0000313" key="5">
    <source>
        <dbReference type="EMBL" id="ASN05990.1"/>
    </source>
</evidence>
<gene>
    <name evidence="5" type="ORF">CFK40_13670</name>
</gene>
<dbReference type="PANTHER" id="PTHR22916">
    <property type="entry name" value="GLYCOSYLTRANSFERASE"/>
    <property type="match status" value="1"/>
</dbReference>
<dbReference type="CDD" id="cd00761">
    <property type="entry name" value="Glyco_tranf_GTA_type"/>
    <property type="match status" value="1"/>
</dbReference>
<proteinExistence type="inferred from homology"/>
<evidence type="ECO:0000256" key="2">
    <source>
        <dbReference type="ARBA" id="ARBA00022676"/>
    </source>
</evidence>
<feature type="domain" description="Glycosyltransferase 2-like" evidence="4">
    <location>
        <begin position="8"/>
        <end position="140"/>
    </location>
</feature>
<dbReference type="GO" id="GO:0016757">
    <property type="term" value="F:glycosyltransferase activity"/>
    <property type="evidence" value="ECO:0007669"/>
    <property type="project" value="UniProtKB-KW"/>
</dbReference>
<dbReference type="Gene3D" id="3.90.550.10">
    <property type="entry name" value="Spore Coat Polysaccharide Biosynthesis Protein SpsA, Chain A"/>
    <property type="match status" value="1"/>
</dbReference>
<dbReference type="InterPro" id="IPR001173">
    <property type="entry name" value="Glyco_trans_2-like"/>
</dbReference>
<keyword evidence="2 5" id="KW-0328">Glycosyltransferase</keyword>
<evidence type="ECO:0000256" key="3">
    <source>
        <dbReference type="ARBA" id="ARBA00022679"/>
    </source>
</evidence>
<evidence type="ECO:0000259" key="4">
    <source>
        <dbReference type="Pfam" id="PF00535"/>
    </source>
</evidence>
<evidence type="ECO:0000256" key="1">
    <source>
        <dbReference type="ARBA" id="ARBA00006739"/>
    </source>
</evidence>
<protein>
    <submittedName>
        <fullName evidence="5">Beta-1,4-galactosyltransferase</fullName>
    </submittedName>
</protein>
<dbReference type="PANTHER" id="PTHR22916:SF51">
    <property type="entry name" value="GLYCOSYLTRANSFERASE EPSH-RELATED"/>
    <property type="match status" value="1"/>
</dbReference>
<keyword evidence="6" id="KW-1185">Reference proteome</keyword>
<evidence type="ECO:0000313" key="6">
    <source>
        <dbReference type="Proteomes" id="UP000204391"/>
    </source>
</evidence>
<comment type="similarity">
    <text evidence="1">Belongs to the glycosyltransferase 2 family.</text>
</comment>
<dbReference type="OrthoDB" id="396512at2"/>
<dbReference type="AlphaFoldDB" id="A0A221MEG1"/>
<reference evidence="5 6" key="1">
    <citation type="journal article" date="2003" name="Int. J. Syst. Evol. Microbiol.">
        <title>Virgibacillus carmonensis sp. nov., Virgibacillus necropolis sp. nov. and Virgibacillus picturae sp. nov., three novel species isolated from deteriorated mural paintings, transfer of the species of the genus salibacillus to Virgibacillus, as Virgibacillus marismortui comb. nov. and Virgibacillus salexigens comb. nov., and emended description of the genus Virgibacillus.</title>
        <authorList>
            <person name="Heyrman J."/>
            <person name="Logan N.A."/>
            <person name="Busse H.J."/>
            <person name="Balcaen A."/>
            <person name="Lebbe L."/>
            <person name="Rodriguez-Diaz M."/>
            <person name="Swings J."/>
            <person name="De Vos P."/>
        </authorList>
    </citation>
    <scope>NUCLEOTIDE SEQUENCE [LARGE SCALE GENOMIC DNA]</scope>
    <source>
        <strain evidence="5 6">LMG 19488</strain>
    </source>
</reference>
<name>A0A221MEG1_9BACI</name>
<organism evidence="5 6">
    <name type="scientific">Virgibacillus necropolis</name>
    <dbReference type="NCBI Taxonomy" id="163877"/>
    <lineage>
        <taxon>Bacteria</taxon>
        <taxon>Bacillati</taxon>
        <taxon>Bacillota</taxon>
        <taxon>Bacilli</taxon>
        <taxon>Bacillales</taxon>
        <taxon>Bacillaceae</taxon>
        <taxon>Virgibacillus</taxon>
    </lineage>
</organism>
<dbReference type="InterPro" id="IPR029044">
    <property type="entry name" value="Nucleotide-diphossugar_trans"/>
</dbReference>
<dbReference type="RefSeq" id="WP_089532837.1">
    <property type="nucleotide sequence ID" value="NZ_CP022437.1"/>
</dbReference>
<keyword evidence="3 5" id="KW-0808">Transferase</keyword>
<dbReference type="SUPFAM" id="SSF53448">
    <property type="entry name" value="Nucleotide-diphospho-sugar transferases"/>
    <property type="match status" value="1"/>
</dbReference>